<evidence type="ECO:0000256" key="2">
    <source>
        <dbReference type="SAM" id="SignalP"/>
    </source>
</evidence>
<dbReference type="Proteomes" id="UP001224775">
    <property type="component" value="Unassembled WGS sequence"/>
</dbReference>
<keyword evidence="1" id="KW-1133">Transmembrane helix</keyword>
<evidence type="ECO:0000313" key="4">
    <source>
        <dbReference type="Proteomes" id="UP001224775"/>
    </source>
</evidence>
<keyword evidence="4" id="KW-1185">Reference proteome</keyword>
<keyword evidence="1" id="KW-0812">Transmembrane</keyword>
<protein>
    <recommendedName>
        <fullName evidence="5">Transmembrane protein</fullName>
    </recommendedName>
</protein>
<evidence type="ECO:0000256" key="1">
    <source>
        <dbReference type="SAM" id="Phobius"/>
    </source>
</evidence>
<proteinExistence type="predicted"/>
<comment type="caution">
    <text evidence="3">The sequence shown here is derived from an EMBL/GenBank/DDBJ whole genome shotgun (WGS) entry which is preliminary data.</text>
</comment>
<name>A0AAD8Y4F4_9STRA</name>
<organism evidence="3 4">
    <name type="scientific">Skeletonema marinoi</name>
    <dbReference type="NCBI Taxonomy" id="267567"/>
    <lineage>
        <taxon>Eukaryota</taxon>
        <taxon>Sar</taxon>
        <taxon>Stramenopiles</taxon>
        <taxon>Ochrophyta</taxon>
        <taxon>Bacillariophyta</taxon>
        <taxon>Coscinodiscophyceae</taxon>
        <taxon>Thalassiosirophycidae</taxon>
        <taxon>Thalassiosirales</taxon>
        <taxon>Skeletonemataceae</taxon>
        <taxon>Skeletonema</taxon>
        <taxon>Skeletonema marinoi-dohrnii complex</taxon>
    </lineage>
</organism>
<dbReference type="AlphaFoldDB" id="A0AAD8Y4F4"/>
<sequence length="98" mass="9974">MNKLIAAVLLVVAIMESATAFSTGASSLTTRATSAAPLGPSLEFQTTSSTALNLKVKVDPNAKTNNSKGNAKMAAYGGSVAFAVLLPIAFLVWSAVSK</sequence>
<feature type="transmembrane region" description="Helical" evidence="1">
    <location>
        <begin position="73"/>
        <end position="96"/>
    </location>
</feature>
<keyword evidence="1" id="KW-0472">Membrane</keyword>
<evidence type="ECO:0000313" key="3">
    <source>
        <dbReference type="EMBL" id="KAK1738955.1"/>
    </source>
</evidence>
<feature type="chain" id="PRO_5042136828" description="Transmembrane protein" evidence="2">
    <location>
        <begin position="21"/>
        <end position="98"/>
    </location>
</feature>
<accession>A0AAD8Y4F4</accession>
<dbReference type="EMBL" id="JATAAI010000019">
    <property type="protein sequence ID" value="KAK1738955.1"/>
    <property type="molecule type" value="Genomic_DNA"/>
</dbReference>
<keyword evidence="2" id="KW-0732">Signal</keyword>
<evidence type="ECO:0008006" key="5">
    <source>
        <dbReference type="Google" id="ProtNLM"/>
    </source>
</evidence>
<gene>
    <name evidence="3" type="ORF">QTG54_010271</name>
</gene>
<feature type="signal peptide" evidence="2">
    <location>
        <begin position="1"/>
        <end position="20"/>
    </location>
</feature>
<reference evidence="3" key="1">
    <citation type="submission" date="2023-06" db="EMBL/GenBank/DDBJ databases">
        <title>Survivors Of The Sea: Transcriptome response of Skeletonema marinoi to long-term dormancy.</title>
        <authorList>
            <person name="Pinder M.I.M."/>
            <person name="Kourtchenko O."/>
            <person name="Robertson E.K."/>
            <person name="Larsson T."/>
            <person name="Maumus F."/>
            <person name="Osuna-Cruz C.M."/>
            <person name="Vancaester E."/>
            <person name="Stenow R."/>
            <person name="Vandepoele K."/>
            <person name="Ploug H."/>
            <person name="Bruchert V."/>
            <person name="Godhe A."/>
            <person name="Topel M."/>
        </authorList>
    </citation>
    <scope>NUCLEOTIDE SEQUENCE</scope>
    <source>
        <strain evidence="3">R05AC</strain>
    </source>
</reference>